<evidence type="ECO:0000313" key="1">
    <source>
        <dbReference type="EMBL" id="OLN27174.1"/>
    </source>
</evidence>
<proteinExistence type="predicted"/>
<evidence type="ECO:0000313" key="2">
    <source>
        <dbReference type="Proteomes" id="UP000186102"/>
    </source>
</evidence>
<organism evidence="1 2">
    <name type="scientific">Desulfosporosinus metallidurans</name>
    <dbReference type="NCBI Taxonomy" id="1888891"/>
    <lineage>
        <taxon>Bacteria</taxon>
        <taxon>Bacillati</taxon>
        <taxon>Bacillota</taxon>
        <taxon>Clostridia</taxon>
        <taxon>Eubacteriales</taxon>
        <taxon>Desulfitobacteriaceae</taxon>
        <taxon>Desulfosporosinus</taxon>
    </lineage>
</organism>
<dbReference type="AlphaFoldDB" id="A0A1Q8QIM4"/>
<accession>A0A1Q8QIM4</accession>
<comment type="caution">
    <text evidence="1">The sequence shown here is derived from an EMBL/GenBank/DDBJ whole genome shotgun (WGS) entry which is preliminary data.</text>
</comment>
<sequence length="39" mass="4622">MKMRQKLKPNYSDFYKSISQNFYDIEHVLIEIGIKSLSG</sequence>
<dbReference type="Proteomes" id="UP000186102">
    <property type="component" value="Unassembled WGS sequence"/>
</dbReference>
<protein>
    <submittedName>
        <fullName evidence="1">Uncharacterized protein</fullName>
    </submittedName>
</protein>
<keyword evidence="2" id="KW-1185">Reference proteome</keyword>
<reference evidence="1 2" key="1">
    <citation type="submission" date="2016-09" db="EMBL/GenBank/DDBJ databases">
        <title>Complete genome of Desulfosporosinus sp. OL.</title>
        <authorList>
            <person name="Mardanov A."/>
            <person name="Beletsky A."/>
            <person name="Panova A."/>
            <person name="Karnachuk O."/>
            <person name="Ravin N."/>
        </authorList>
    </citation>
    <scope>NUCLEOTIDE SEQUENCE [LARGE SCALE GENOMIC DNA]</scope>
    <source>
        <strain evidence="1 2">OL</strain>
    </source>
</reference>
<gene>
    <name evidence="1" type="ORF">DSOL_4686</name>
</gene>
<dbReference type="STRING" id="1888891.DSOL_4686"/>
<dbReference type="EMBL" id="MLBF01000062">
    <property type="protein sequence ID" value="OLN27174.1"/>
    <property type="molecule type" value="Genomic_DNA"/>
</dbReference>
<name>A0A1Q8QIM4_9FIRM</name>